<keyword evidence="3 7" id="KW-0028">Amino-acid biosynthesis</keyword>
<dbReference type="Gene3D" id="3.65.10.10">
    <property type="entry name" value="Enolpyruvate transferase domain"/>
    <property type="match status" value="2"/>
</dbReference>
<dbReference type="RefSeq" id="WP_343875921.1">
    <property type="nucleotide sequence ID" value="NZ_BAAAIX010000034.1"/>
</dbReference>
<gene>
    <name evidence="7 9" type="primary">aroA</name>
    <name evidence="9" type="ORF">ACFSCS_14215</name>
</gene>
<feature type="binding site" evidence="7">
    <location>
        <position position="195"/>
    </location>
    <ligand>
        <name>3-phosphoshikimate</name>
        <dbReference type="ChEBI" id="CHEBI:145989"/>
    </ligand>
</feature>
<dbReference type="EC" id="2.5.1.19" evidence="7"/>
<feature type="binding site" evidence="7">
    <location>
        <position position="24"/>
    </location>
    <ligand>
        <name>3-phosphoshikimate</name>
        <dbReference type="ChEBI" id="CHEBI:145989"/>
    </ligand>
</feature>
<sequence length="429" mass="44287">MDGPWPAPAAPGPFHATVEVPGSKSETNRALLLAALADAPSTITGALEARDTVLMRAALEAMGVRITGEGSTLHVEPPARLHAATEPVDCGLAGTVMRFVPPLAALTGGRTRFVGDPVASERPLAPVLDGLRQLGCRVNGEAIPCTVDAPEALGGPHVEVDASASSQFVSGLLLVGARLPQGLDLHHVGTGGVPSRPHIEMTLEMLRSRGVRADWSGPASWRVEPGGVRALDQRIEPDLTSASVFLAAAALSGGSVTVPGWPGRTTQGGDAIREVLTRMGAEVALDGDALTVRGTGTLNGLDVDLHASSELTPVVAALCLFADGVSTIRGVAHIRGHETDRLAALEAELARVGGSVEQTEDGLRITGTGLAAEGLHPAALLSYADHRMVHAEALVGLLVDGCTVDDVACTSKTINNFDTLWSDMLDGER</sequence>
<comment type="caution">
    <text evidence="7">Lacks conserved residue(s) required for the propagation of feature annotation.</text>
</comment>
<dbReference type="InterPro" id="IPR001986">
    <property type="entry name" value="Enolpyruvate_Tfrase_dom"/>
</dbReference>
<feature type="binding site" evidence="7">
    <location>
        <position position="24"/>
    </location>
    <ligand>
        <name>phosphoenolpyruvate</name>
        <dbReference type="ChEBI" id="CHEBI:58702"/>
    </ligand>
</feature>
<organism evidence="9 10">
    <name type="scientific">Luteococcus peritonei</name>
    <dbReference type="NCBI Taxonomy" id="88874"/>
    <lineage>
        <taxon>Bacteria</taxon>
        <taxon>Bacillati</taxon>
        <taxon>Actinomycetota</taxon>
        <taxon>Actinomycetes</taxon>
        <taxon>Propionibacteriales</taxon>
        <taxon>Propionibacteriaceae</taxon>
        <taxon>Luteococcus</taxon>
    </lineage>
</organism>
<evidence type="ECO:0000313" key="9">
    <source>
        <dbReference type="EMBL" id="MFD1891326.1"/>
    </source>
</evidence>
<feature type="binding site" evidence="7">
    <location>
        <position position="165"/>
    </location>
    <ligand>
        <name>3-phosphoshikimate</name>
        <dbReference type="ChEBI" id="CHEBI:145989"/>
    </ligand>
</feature>
<feature type="binding site" evidence="7">
    <location>
        <position position="29"/>
    </location>
    <ligand>
        <name>3-phosphoshikimate</name>
        <dbReference type="ChEBI" id="CHEBI:145989"/>
    </ligand>
</feature>
<feature type="active site" description="Proton acceptor" evidence="7">
    <location>
        <position position="310"/>
    </location>
</feature>
<dbReference type="Pfam" id="PF00275">
    <property type="entry name" value="EPSP_synthase"/>
    <property type="match status" value="1"/>
</dbReference>
<protein>
    <recommendedName>
        <fullName evidence="7">3-phosphoshikimate 1-carboxyvinyltransferase</fullName>
        <ecNumber evidence="7">2.5.1.19</ecNumber>
    </recommendedName>
    <alternativeName>
        <fullName evidence="7">5-enolpyruvylshikimate-3-phosphate synthase</fullName>
        <shortName evidence="7">EPSP synthase</shortName>
        <shortName evidence="7">EPSPS</shortName>
    </alternativeName>
</protein>
<accession>A0ABW4RYC4</accession>
<comment type="pathway">
    <text evidence="1 7">Metabolic intermediate biosynthesis; chorismate biosynthesis; chorismate from D-erythrose 4-phosphate and phosphoenolpyruvate: step 6/7.</text>
</comment>
<feature type="binding site" evidence="7">
    <location>
        <position position="310"/>
    </location>
    <ligand>
        <name>3-phosphoshikimate</name>
        <dbReference type="ChEBI" id="CHEBI:145989"/>
    </ligand>
</feature>
<dbReference type="Proteomes" id="UP001597326">
    <property type="component" value="Unassembled WGS sequence"/>
</dbReference>
<feature type="binding site" evidence="7">
    <location>
        <position position="167"/>
    </location>
    <ligand>
        <name>3-phosphoshikimate</name>
        <dbReference type="ChEBI" id="CHEBI:145989"/>
    </ligand>
</feature>
<feature type="binding site" evidence="7">
    <location>
        <position position="337"/>
    </location>
    <ligand>
        <name>3-phosphoshikimate</name>
        <dbReference type="ChEBI" id="CHEBI:145989"/>
    </ligand>
</feature>
<proteinExistence type="inferred from homology"/>
<feature type="binding site" evidence="7">
    <location>
        <position position="25"/>
    </location>
    <ligand>
        <name>3-phosphoshikimate</name>
        <dbReference type="ChEBI" id="CHEBI:145989"/>
    </ligand>
</feature>
<evidence type="ECO:0000256" key="4">
    <source>
        <dbReference type="ARBA" id="ARBA00022679"/>
    </source>
</evidence>
<dbReference type="InterPro" id="IPR036968">
    <property type="entry name" value="Enolpyruvate_Tfrase_sf"/>
</dbReference>
<comment type="catalytic activity">
    <reaction evidence="6">
        <text>3-phosphoshikimate + phosphoenolpyruvate = 5-O-(1-carboxyvinyl)-3-phosphoshikimate + phosphate</text>
        <dbReference type="Rhea" id="RHEA:21256"/>
        <dbReference type="ChEBI" id="CHEBI:43474"/>
        <dbReference type="ChEBI" id="CHEBI:57701"/>
        <dbReference type="ChEBI" id="CHEBI:58702"/>
        <dbReference type="ChEBI" id="CHEBI:145989"/>
        <dbReference type="EC" id="2.5.1.19"/>
    </reaction>
    <physiologicalReaction direction="left-to-right" evidence="6">
        <dbReference type="Rhea" id="RHEA:21257"/>
    </physiologicalReaction>
</comment>
<dbReference type="HAMAP" id="MF_00210">
    <property type="entry name" value="EPSP_synth"/>
    <property type="match status" value="1"/>
</dbReference>
<feature type="binding site" evidence="7">
    <location>
        <position position="94"/>
    </location>
    <ligand>
        <name>phosphoenolpyruvate</name>
        <dbReference type="ChEBI" id="CHEBI:58702"/>
    </ligand>
</feature>
<dbReference type="SUPFAM" id="SSF55205">
    <property type="entry name" value="EPT/RTPC-like"/>
    <property type="match status" value="1"/>
</dbReference>
<comment type="function">
    <text evidence="7">Catalyzes the transfer of the enolpyruvyl moiety of phosphoenolpyruvate (PEP) to the 5-hydroxyl of shikimate-3-phosphate (S3P) to produce enolpyruvyl shikimate-3-phosphate and inorganic phosphate.</text>
</comment>
<evidence type="ECO:0000256" key="1">
    <source>
        <dbReference type="ARBA" id="ARBA00004811"/>
    </source>
</evidence>
<dbReference type="InterPro" id="IPR023193">
    <property type="entry name" value="EPSP_synthase_CS"/>
</dbReference>
<dbReference type="NCBIfam" id="TIGR01356">
    <property type="entry name" value="aroA"/>
    <property type="match status" value="1"/>
</dbReference>
<dbReference type="PANTHER" id="PTHR21090">
    <property type="entry name" value="AROM/DEHYDROQUINATE SYNTHASE"/>
    <property type="match status" value="1"/>
</dbReference>
<dbReference type="GO" id="GO:0003866">
    <property type="term" value="F:3-phosphoshikimate 1-carboxyvinyltransferase activity"/>
    <property type="evidence" value="ECO:0007669"/>
    <property type="project" value="UniProtKB-EC"/>
</dbReference>
<dbReference type="EMBL" id="JBHUFZ010000033">
    <property type="protein sequence ID" value="MFD1891326.1"/>
    <property type="molecule type" value="Genomic_DNA"/>
</dbReference>
<evidence type="ECO:0000256" key="3">
    <source>
        <dbReference type="ARBA" id="ARBA00022605"/>
    </source>
</evidence>
<keyword evidence="10" id="KW-1185">Reference proteome</keyword>
<evidence type="ECO:0000313" key="10">
    <source>
        <dbReference type="Proteomes" id="UP001597326"/>
    </source>
</evidence>
<dbReference type="InterPro" id="IPR006264">
    <property type="entry name" value="EPSP_synthase"/>
</dbReference>
<evidence type="ECO:0000259" key="8">
    <source>
        <dbReference type="Pfam" id="PF00275"/>
    </source>
</evidence>
<dbReference type="CDD" id="cd01556">
    <property type="entry name" value="EPSP_synthase"/>
    <property type="match status" value="1"/>
</dbReference>
<dbReference type="PANTHER" id="PTHR21090:SF5">
    <property type="entry name" value="PENTAFUNCTIONAL AROM POLYPEPTIDE"/>
    <property type="match status" value="1"/>
</dbReference>
<dbReference type="InterPro" id="IPR013792">
    <property type="entry name" value="RNA3'P_cycl/enolpyr_Trfase_a/b"/>
</dbReference>
<keyword evidence="4 7" id="KW-0808">Transferase</keyword>
<name>A0ABW4RYC4_9ACTN</name>
<evidence type="ECO:0000256" key="6">
    <source>
        <dbReference type="ARBA" id="ARBA00044633"/>
    </source>
</evidence>
<feature type="binding site" evidence="7">
    <location>
        <position position="122"/>
    </location>
    <ligand>
        <name>phosphoenolpyruvate</name>
        <dbReference type="ChEBI" id="CHEBI:58702"/>
    </ligand>
</feature>
<feature type="domain" description="Enolpyruvate transferase" evidence="8">
    <location>
        <begin position="11"/>
        <end position="417"/>
    </location>
</feature>
<comment type="subunit">
    <text evidence="7">Monomer.</text>
</comment>
<keyword evidence="5 7" id="KW-0057">Aromatic amino acid biosynthesis</keyword>
<comment type="similarity">
    <text evidence="2 7">Belongs to the EPSP synthase family.</text>
</comment>
<evidence type="ECO:0000256" key="7">
    <source>
        <dbReference type="HAMAP-Rule" id="MF_00210"/>
    </source>
</evidence>
<feature type="binding site" evidence="7">
    <location>
        <position position="341"/>
    </location>
    <ligand>
        <name>phosphoenolpyruvate</name>
        <dbReference type="ChEBI" id="CHEBI:58702"/>
    </ligand>
</feature>
<comment type="subcellular location">
    <subcellularLocation>
        <location evidence="7">Cytoplasm</location>
    </subcellularLocation>
</comment>
<comment type="caution">
    <text evidence="9">The sequence shown here is derived from an EMBL/GenBank/DDBJ whole genome shotgun (WGS) entry which is preliminary data.</text>
</comment>
<feature type="binding site" evidence="7">
    <location>
        <position position="412"/>
    </location>
    <ligand>
        <name>phosphoenolpyruvate</name>
        <dbReference type="ChEBI" id="CHEBI:58702"/>
    </ligand>
</feature>
<evidence type="ECO:0000256" key="2">
    <source>
        <dbReference type="ARBA" id="ARBA00009948"/>
    </source>
</evidence>
<dbReference type="PROSITE" id="PS00104">
    <property type="entry name" value="EPSP_SYNTHASE_1"/>
    <property type="match status" value="1"/>
</dbReference>
<dbReference type="PROSITE" id="PS00885">
    <property type="entry name" value="EPSP_SYNTHASE_2"/>
    <property type="match status" value="1"/>
</dbReference>
<feature type="binding site" evidence="7">
    <location>
        <position position="167"/>
    </location>
    <ligand>
        <name>phosphoenolpyruvate</name>
        <dbReference type="ChEBI" id="CHEBI:58702"/>
    </ligand>
</feature>
<feature type="binding site" evidence="7">
    <location>
        <position position="387"/>
    </location>
    <ligand>
        <name>phosphoenolpyruvate</name>
        <dbReference type="ChEBI" id="CHEBI:58702"/>
    </ligand>
</feature>
<dbReference type="PIRSF" id="PIRSF000505">
    <property type="entry name" value="EPSPS"/>
    <property type="match status" value="1"/>
</dbReference>
<reference evidence="10" key="1">
    <citation type="journal article" date="2019" name="Int. J. Syst. Evol. Microbiol.">
        <title>The Global Catalogue of Microorganisms (GCM) 10K type strain sequencing project: providing services to taxonomists for standard genome sequencing and annotation.</title>
        <authorList>
            <consortium name="The Broad Institute Genomics Platform"/>
            <consortium name="The Broad Institute Genome Sequencing Center for Infectious Disease"/>
            <person name="Wu L."/>
            <person name="Ma J."/>
        </authorList>
    </citation>
    <scope>NUCLEOTIDE SEQUENCE [LARGE SCALE GENOMIC DNA]</scope>
    <source>
        <strain evidence="10">CAIM 431</strain>
    </source>
</reference>
<keyword evidence="7" id="KW-0963">Cytoplasm</keyword>
<feature type="binding site" evidence="7">
    <location>
        <position position="166"/>
    </location>
    <ligand>
        <name>3-phosphoshikimate</name>
        <dbReference type="ChEBI" id="CHEBI:145989"/>
    </ligand>
</feature>
<evidence type="ECO:0000256" key="5">
    <source>
        <dbReference type="ARBA" id="ARBA00023141"/>
    </source>
</evidence>